<evidence type="ECO:0000313" key="1">
    <source>
        <dbReference type="EMBL" id="TCC56400.1"/>
    </source>
</evidence>
<dbReference type="EMBL" id="SJKB01000012">
    <property type="protein sequence ID" value="TCC56400.1"/>
    <property type="molecule type" value="Genomic_DNA"/>
</dbReference>
<dbReference type="OrthoDB" id="4559210at2"/>
<dbReference type="Proteomes" id="UP000291144">
    <property type="component" value="Unassembled WGS sequence"/>
</dbReference>
<comment type="caution">
    <text evidence="1">The sequence shown here is derived from an EMBL/GenBank/DDBJ whole genome shotgun (WGS) entry which is preliminary data.</text>
</comment>
<accession>A0A4R0KA36</accession>
<keyword evidence="2" id="KW-1185">Reference proteome</keyword>
<sequence length="121" mass="13217">MFEGALILESLRVGVEISDVPLVVRKISRYAVASATPSQAAVWSVLEFGVEDEGAEVLAETLAGALDQPGWYADFHDAREVFVVFPGRVFRYERGDTAARAEAQEFGRGLGIPEGQLDWTD</sequence>
<reference evidence="1 2" key="1">
    <citation type="submission" date="2019-02" db="EMBL/GenBank/DDBJ databases">
        <title>Kribbella capetownensis sp. nov. and Kribbella speibonae sp. nov., isolated from soil.</title>
        <authorList>
            <person name="Curtis S.M."/>
            <person name="Norton I."/>
            <person name="Everest G.J."/>
            <person name="Meyers P.R."/>
        </authorList>
    </citation>
    <scope>NUCLEOTIDE SEQUENCE [LARGE SCALE GENOMIC DNA]</scope>
    <source>
        <strain evidence="1 2">NRRL B-24813</strain>
    </source>
</reference>
<gene>
    <name evidence="1" type="ORF">E0H73_32445</name>
</gene>
<evidence type="ECO:0000313" key="2">
    <source>
        <dbReference type="Proteomes" id="UP000291144"/>
    </source>
</evidence>
<protein>
    <submittedName>
        <fullName evidence="1">Uncharacterized protein</fullName>
    </submittedName>
</protein>
<dbReference type="AlphaFoldDB" id="A0A4R0KA36"/>
<organism evidence="1 2">
    <name type="scientific">Kribbella pittospori</name>
    <dbReference type="NCBI Taxonomy" id="722689"/>
    <lineage>
        <taxon>Bacteria</taxon>
        <taxon>Bacillati</taxon>
        <taxon>Actinomycetota</taxon>
        <taxon>Actinomycetes</taxon>
        <taxon>Propionibacteriales</taxon>
        <taxon>Kribbellaceae</taxon>
        <taxon>Kribbella</taxon>
    </lineage>
</organism>
<name>A0A4R0KA36_9ACTN</name>
<proteinExistence type="predicted"/>